<keyword evidence="4" id="KW-0574">Periplasm</keyword>
<protein>
    <submittedName>
        <fullName evidence="7">Spy/CpxP family protein refolding chaperone</fullName>
    </submittedName>
</protein>
<dbReference type="EMBL" id="JBEWLZ010000003">
    <property type="protein sequence ID" value="MET1489769.1"/>
    <property type="molecule type" value="Genomic_DNA"/>
</dbReference>
<gene>
    <name evidence="7" type="ORF">ABVT11_08005</name>
</gene>
<keyword evidence="8" id="KW-1185">Reference proteome</keyword>
<evidence type="ECO:0000256" key="6">
    <source>
        <dbReference type="SAM" id="SignalP"/>
    </source>
</evidence>
<accession>A0ABV2CPE2</accession>
<reference evidence="7 8" key="1">
    <citation type="submission" date="2024-07" db="EMBL/GenBank/DDBJ databases">
        <title>Uliginosibacterium paludis KCTC:42655.</title>
        <authorList>
            <person name="Kim M.K."/>
        </authorList>
    </citation>
    <scope>NUCLEOTIDE SEQUENCE [LARGE SCALE GENOMIC DNA]</scope>
    <source>
        <strain evidence="7 8">KCTC 42655</strain>
    </source>
</reference>
<evidence type="ECO:0000256" key="2">
    <source>
        <dbReference type="ARBA" id="ARBA00008441"/>
    </source>
</evidence>
<dbReference type="PANTHER" id="PTHR38102">
    <property type="entry name" value="PERIPLASMIC CHAPERONE SPY"/>
    <property type="match status" value="1"/>
</dbReference>
<evidence type="ECO:0000256" key="3">
    <source>
        <dbReference type="ARBA" id="ARBA00022729"/>
    </source>
</evidence>
<evidence type="ECO:0000256" key="5">
    <source>
        <dbReference type="SAM" id="MobiDB-lite"/>
    </source>
</evidence>
<proteinExistence type="inferred from homology"/>
<evidence type="ECO:0000256" key="4">
    <source>
        <dbReference type="ARBA" id="ARBA00022764"/>
    </source>
</evidence>
<name>A0ABV2CPE2_9RHOO</name>
<sequence length="182" mass="20068">MPQINPNLRRFLMTSALALCLPLSSHAQEVSAPAAAVRPATDRADGPAQGRFHHRERGEGERAGLLNPRLIKALDLSQAQRDELKKLADSDREARRTQREALMASRKALRDLVIGEQYSDARAKELAGRIATQDSAQILARAEQAHRMMQVLTPEQRTKLAQLAAARKPGRDGERGRPADKG</sequence>
<comment type="similarity">
    <text evidence="2">Belongs to the CpxP/Spy family.</text>
</comment>
<evidence type="ECO:0000313" key="8">
    <source>
        <dbReference type="Proteomes" id="UP001548590"/>
    </source>
</evidence>
<dbReference type="InterPro" id="IPR012899">
    <property type="entry name" value="LTXXQ"/>
</dbReference>
<feature type="chain" id="PRO_5047025886" evidence="6">
    <location>
        <begin position="28"/>
        <end position="182"/>
    </location>
</feature>
<comment type="subcellular location">
    <subcellularLocation>
        <location evidence="1">Periplasm</location>
    </subcellularLocation>
</comment>
<keyword evidence="3 6" id="KW-0732">Signal</keyword>
<dbReference type="RefSeq" id="WP_345924909.1">
    <property type="nucleotide sequence ID" value="NZ_JBDIVF010000002.1"/>
</dbReference>
<organism evidence="7 8">
    <name type="scientific">Uliginosibacterium paludis</name>
    <dbReference type="NCBI Taxonomy" id="1615952"/>
    <lineage>
        <taxon>Bacteria</taxon>
        <taxon>Pseudomonadati</taxon>
        <taxon>Pseudomonadota</taxon>
        <taxon>Betaproteobacteria</taxon>
        <taxon>Rhodocyclales</taxon>
        <taxon>Zoogloeaceae</taxon>
        <taxon>Uliginosibacterium</taxon>
    </lineage>
</organism>
<feature type="compositionally biased region" description="Basic and acidic residues" evidence="5">
    <location>
        <begin position="169"/>
        <end position="182"/>
    </location>
</feature>
<feature type="signal peptide" evidence="6">
    <location>
        <begin position="1"/>
        <end position="27"/>
    </location>
</feature>
<dbReference type="PANTHER" id="PTHR38102:SF1">
    <property type="entry name" value="PERIPLASMIC CHAPERONE SPY"/>
    <property type="match status" value="1"/>
</dbReference>
<feature type="region of interest" description="Disordered" evidence="5">
    <location>
        <begin position="160"/>
        <end position="182"/>
    </location>
</feature>
<dbReference type="CDD" id="cd09916">
    <property type="entry name" value="CpxP_like"/>
    <property type="match status" value="1"/>
</dbReference>
<comment type="caution">
    <text evidence="7">The sequence shown here is derived from an EMBL/GenBank/DDBJ whole genome shotgun (WGS) entry which is preliminary data.</text>
</comment>
<dbReference type="InterPro" id="IPR052211">
    <property type="entry name" value="Cpx_auxiliary_protein"/>
</dbReference>
<dbReference type="Gene3D" id="1.20.120.1490">
    <property type="match status" value="1"/>
</dbReference>
<evidence type="ECO:0000313" key="7">
    <source>
        <dbReference type="EMBL" id="MET1489769.1"/>
    </source>
</evidence>
<evidence type="ECO:0000256" key="1">
    <source>
        <dbReference type="ARBA" id="ARBA00004418"/>
    </source>
</evidence>
<dbReference type="Proteomes" id="UP001548590">
    <property type="component" value="Unassembled WGS sequence"/>
</dbReference>
<feature type="region of interest" description="Disordered" evidence="5">
    <location>
        <begin position="32"/>
        <end position="60"/>
    </location>
</feature>
<dbReference type="Pfam" id="PF07813">
    <property type="entry name" value="LTXXQ"/>
    <property type="match status" value="1"/>
</dbReference>